<dbReference type="AlphaFoldDB" id="A0AAV4JBX9"/>
<evidence type="ECO:0000313" key="3">
    <source>
        <dbReference type="Proteomes" id="UP000762676"/>
    </source>
</evidence>
<sequence>MLCTIFYVALGLFILAAMLELLYRYLRINFDTPKEQTMAELEPQSLPGFYFCAVMQALRMSPGRFYPALPGEKMTKPGT</sequence>
<reference evidence="2 3" key="1">
    <citation type="journal article" date="2021" name="Elife">
        <title>Chloroplast acquisition without the gene transfer in kleptoplastic sea slugs, Plakobranchus ocellatus.</title>
        <authorList>
            <person name="Maeda T."/>
            <person name="Takahashi S."/>
            <person name="Yoshida T."/>
            <person name="Shimamura S."/>
            <person name="Takaki Y."/>
            <person name="Nagai Y."/>
            <person name="Toyoda A."/>
            <person name="Suzuki Y."/>
            <person name="Arimoto A."/>
            <person name="Ishii H."/>
            <person name="Satoh N."/>
            <person name="Nishiyama T."/>
            <person name="Hasebe M."/>
            <person name="Maruyama T."/>
            <person name="Minagawa J."/>
            <person name="Obokata J."/>
            <person name="Shigenobu S."/>
        </authorList>
    </citation>
    <scope>NUCLEOTIDE SEQUENCE [LARGE SCALE GENOMIC DNA]</scope>
</reference>
<evidence type="ECO:0000313" key="2">
    <source>
        <dbReference type="EMBL" id="GFS20309.1"/>
    </source>
</evidence>
<comment type="caution">
    <text evidence="2">The sequence shown here is derived from an EMBL/GenBank/DDBJ whole genome shotgun (WGS) entry which is preliminary data.</text>
</comment>
<evidence type="ECO:0000256" key="1">
    <source>
        <dbReference type="SAM" id="Phobius"/>
    </source>
</evidence>
<protein>
    <submittedName>
        <fullName evidence="2">Uncharacterized protein</fullName>
    </submittedName>
</protein>
<keyword evidence="1" id="KW-0472">Membrane</keyword>
<keyword evidence="3" id="KW-1185">Reference proteome</keyword>
<accession>A0AAV4JBX9</accession>
<dbReference type="Proteomes" id="UP000762676">
    <property type="component" value="Unassembled WGS sequence"/>
</dbReference>
<name>A0AAV4JBX9_9GAST</name>
<keyword evidence="1" id="KW-1133">Transmembrane helix</keyword>
<organism evidence="2 3">
    <name type="scientific">Elysia marginata</name>
    <dbReference type="NCBI Taxonomy" id="1093978"/>
    <lineage>
        <taxon>Eukaryota</taxon>
        <taxon>Metazoa</taxon>
        <taxon>Spiralia</taxon>
        <taxon>Lophotrochozoa</taxon>
        <taxon>Mollusca</taxon>
        <taxon>Gastropoda</taxon>
        <taxon>Heterobranchia</taxon>
        <taxon>Euthyneura</taxon>
        <taxon>Panpulmonata</taxon>
        <taxon>Sacoglossa</taxon>
        <taxon>Placobranchoidea</taxon>
        <taxon>Plakobranchidae</taxon>
        <taxon>Elysia</taxon>
    </lineage>
</organism>
<keyword evidence="1" id="KW-0812">Transmembrane</keyword>
<proteinExistence type="predicted"/>
<dbReference type="EMBL" id="BMAT01013784">
    <property type="protein sequence ID" value="GFS20309.1"/>
    <property type="molecule type" value="Genomic_DNA"/>
</dbReference>
<feature type="transmembrane region" description="Helical" evidence="1">
    <location>
        <begin position="6"/>
        <end position="26"/>
    </location>
</feature>
<gene>
    <name evidence="2" type="ORF">ElyMa_006896500</name>
</gene>